<protein>
    <submittedName>
        <fullName evidence="2">Uncharacterized protein</fullName>
    </submittedName>
</protein>
<evidence type="ECO:0000313" key="2">
    <source>
        <dbReference type="WBParaSite" id="nRc.2.0.1.t00433-RA"/>
    </source>
</evidence>
<name>A0A915HFQ2_ROMCU</name>
<accession>A0A915HFQ2</accession>
<reference evidence="2" key="1">
    <citation type="submission" date="2022-11" db="UniProtKB">
        <authorList>
            <consortium name="WormBaseParasite"/>
        </authorList>
    </citation>
    <scope>IDENTIFICATION</scope>
</reference>
<organism evidence="1 2">
    <name type="scientific">Romanomermis culicivorax</name>
    <name type="common">Nematode worm</name>
    <dbReference type="NCBI Taxonomy" id="13658"/>
    <lineage>
        <taxon>Eukaryota</taxon>
        <taxon>Metazoa</taxon>
        <taxon>Ecdysozoa</taxon>
        <taxon>Nematoda</taxon>
        <taxon>Enoplea</taxon>
        <taxon>Dorylaimia</taxon>
        <taxon>Mermithida</taxon>
        <taxon>Mermithoidea</taxon>
        <taxon>Mermithidae</taxon>
        <taxon>Romanomermis</taxon>
    </lineage>
</organism>
<evidence type="ECO:0000313" key="1">
    <source>
        <dbReference type="Proteomes" id="UP000887565"/>
    </source>
</evidence>
<dbReference type="Proteomes" id="UP000887565">
    <property type="component" value="Unplaced"/>
</dbReference>
<sequence>MLRMTSNNLRATDNKLGVKKIDLRVTGFELGVRICESMSACISLIRAISKALLKAFWYIQHRTPKFGKIYDCILIRERVPE</sequence>
<dbReference type="WBParaSite" id="nRc.2.0.1.t00433-RA">
    <property type="protein sequence ID" value="nRc.2.0.1.t00433-RA"/>
    <property type="gene ID" value="nRc.2.0.1.g00433"/>
</dbReference>
<keyword evidence="1" id="KW-1185">Reference proteome</keyword>
<proteinExistence type="predicted"/>
<dbReference type="AlphaFoldDB" id="A0A915HFQ2"/>